<dbReference type="KEGG" id="dpe:6596605"/>
<protein>
    <submittedName>
        <fullName evidence="2">GL26423</fullName>
    </submittedName>
</protein>
<name>B4GST5_DROPE</name>
<dbReference type="GO" id="GO:0048515">
    <property type="term" value="P:spermatid differentiation"/>
    <property type="evidence" value="ECO:0007669"/>
    <property type="project" value="EnsemblMetazoa"/>
</dbReference>
<feature type="transmembrane region" description="Helical" evidence="1">
    <location>
        <begin position="76"/>
        <end position="100"/>
    </location>
</feature>
<dbReference type="HOGENOM" id="CLU_1887896_0_0_1"/>
<gene>
    <name evidence="2" type="primary">Dper\GL26423</name>
    <name evidence="2" type="ORF">Dper_GL26423</name>
</gene>
<feature type="transmembrane region" description="Helical" evidence="1">
    <location>
        <begin position="46"/>
        <end position="70"/>
    </location>
</feature>
<dbReference type="EMBL" id="CH479189">
    <property type="protein sequence ID" value="EDW25444.1"/>
    <property type="molecule type" value="Genomic_DNA"/>
</dbReference>
<evidence type="ECO:0000313" key="3">
    <source>
        <dbReference type="Proteomes" id="UP000008744"/>
    </source>
</evidence>
<dbReference type="AlphaFoldDB" id="B4GST5"/>
<keyword evidence="1" id="KW-0472">Membrane</keyword>
<dbReference type="Proteomes" id="UP000008744">
    <property type="component" value="Unassembled WGS sequence"/>
</dbReference>
<sequence>MTFLENLCSCVPLRGMCLAMGYTMLVQPLFNLLWVAHFNAHICNDILTLGICADFINLSSCVLLLCGIYRDNSSILPLHIVAKLIALIVEMICHLILASVEMSHPLTMARSFFSIGTTFFDVLIVLSYYQQVDQD</sequence>
<proteinExistence type="predicted"/>
<feature type="transmembrane region" description="Helical" evidence="1">
    <location>
        <begin position="112"/>
        <end position="129"/>
    </location>
</feature>
<evidence type="ECO:0000256" key="1">
    <source>
        <dbReference type="SAM" id="Phobius"/>
    </source>
</evidence>
<dbReference type="OrthoDB" id="7828669at2759"/>
<organism evidence="3">
    <name type="scientific">Drosophila persimilis</name>
    <name type="common">Fruit fly</name>
    <dbReference type="NCBI Taxonomy" id="7234"/>
    <lineage>
        <taxon>Eukaryota</taxon>
        <taxon>Metazoa</taxon>
        <taxon>Ecdysozoa</taxon>
        <taxon>Arthropoda</taxon>
        <taxon>Hexapoda</taxon>
        <taxon>Insecta</taxon>
        <taxon>Pterygota</taxon>
        <taxon>Neoptera</taxon>
        <taxon>Endopterygota</taxon>
        <taxon>Diptera</taxon>
        <taxon>Brachycera</taxon>
        <taxon>Muscomorpha</taxon>
        <taxon>Ephydroidea</taxon>
        <taxon>Drosophilidae</taxon>
        <taxon>Drosophila</taxon>
        <taxon>Sophophora</taxon>
    </lineage>
</organism>
<evidence type="ECO:0000313" key="2">
    <source>
        <dbReference type="EMBL" id="EDW25444.1"/>
    </source>
</evidence>
<dbReference type="PhylomeDB" id="B4GST5"/>
<dbReference type="OMA" id="IVEMICH"/>
<accession>B4GST5</accession>
<feature type="transmembrane region" description="Helical" evidence="1">
    <location>
        <begin position="12"/>
        <end position="34"/>
    </location>
</feature>
<keyword evidence="1" id="KW-0812">Transmembrane</keyword>
<keyword evidence="1" id="KW-1133">Transmembrane helix</keyword>
<keyword evidence="3" id="KW-1185">Reference proteome</keyword>
<reference evidence="2 3" key="1">
    <citation type="journal article" date="2007" name="Nature">
        <title>Evolution of genes and genomes on the Drosophila phylogeny.</title>
        <authorList>
            <consortium name="Drosophila 12 Genomes Consortium"/>
            <person name="Clark A.G."/>
            <person name="Eisen M.B."/>
            <person name="Smith D.R."/>
            <person name="Bergman C.M."/>
            <person name="Oliver B."/>
            <person name="Markow T.A."/>
            <person name="Kaufman T.C."/>
            <person name="Kellis M."/>
            <person name="Gelbart W."/>
            <person name="Iyer V.N."/>
            <person name="Pollard D.A."/>
            <person name="Sackton T.B."/>
            <person name="Larracuente A.M."/>
            <person name="Singh N.D."/>
            <person name="Abad J.P."/>
            <person name="Abt D.N."/>
            <person name="Adryan B."/>
            <person name="Aguade M."/>
            <person name="Akashi H."/>
            <person name="Anderson W.W."/>
            <person name="Aquadro C.F."/>
            <person name="Ardell D.H."/>
            <person name="Arguello R."/>
            <person name="Artieri C.G."/>
            <person name="Barbash D.A."/>
            <person name="Barker D."/>
            <person name="Barsanti P."/>
            <person name="Batterham P."/>
            <person name="Batzoglou S."/>
            <person name="Begun D."/>
            <person name="Bhutkar A."/>
            <person name="Blanco E."/>
            <person name="Bosak S.A."/>
            <person name="Bradley R.K."/>
            <person name="Brand A.D."/>
            <person name="Brent M.R."/>
            <person name="Brooks A.N."/>
            <person name="Brown R.H."/>
            <person name="Butlin R.K."/>
            <person name="Caggese C."/>
            <person name="Calvi B.R."/>
            <person name="Bernardo de Carvalho A."/>
            <person name="Caspi A."/>
            <person name="Castrezana S."/>
            <person name="Celniker S.E."/>
            <person name="Chang J.L."/>
            <person name="Chapple C."/>
            <person name="Chatterji S."/>
            <person name="Chinwalla A."/>
            <person name="Civetta A."/>
            <person name="Clifton S.W."/>
            <person name="Comeron J.M."/>
            <person name="Costello J.C."/>
            <person name="Coyne J.A."/>
            <person name="Daub J."/>
            <person name="David R.G."/>
            <person name="Delcher A.L."/>
            <person name="Delehaunty K."/>
            <person name="Do C.B."/>
            <person name="Ebling H."/>
            <person name="Edwards K."/>
            <person name="Eickbush T."/>
            <person name="Evans J.D."/>
            <person name="Filipski A."/>
            <person name="Findeiss S."/>
            <person name="Freyhult E."/>
            <person name="Fulton L."/>
            <person name="Fulton R."/>
            <person name="Garcia A.C."/>
            <person name="Gardiner A."/>
            <person name="Garfield D.A."/>
            <person name="Garvin B.E."/>
            <person name="Gibson G."/>
            <person name="Gilbert D."/>
            <person name="Gnerre S."/>
            <person name="Godfrey J."/>
            <person name="Good R."/>
            <person name="Gotea V."/>
            <person name="Gravely B."/>
            <person name="Greenberg A.J."/>
            <person name="Griffiths-Jones S."/>
            <person name="Gross S."/>
            <person name="Guigo R."/>
            <person name="Gustafson E.A."/>
            <person name="Haerty W."/>
            <person name="Hahn M.W."/>
            <person name="Halligan D.L."/>
            <person name="Halpern A.L."/>
            <person name="Halter G.M."/>
            <person name="Han M.V."/>
            <person name="Heger A."/>
            <person name="Hillier L."/>
            <person name="Hinrichs A.S."/>
            <person name="Holmes I."/>
            <person name="Hoskins R.A."/>
            <person name="Hubisz M.J."/>
            <person name="Hultmark D."/>
            <person name="Huntley M.A."/>
            <person name="Jaffe D.B."/>
            <person name="Jagadeeshan S."/>
            <person name="Jeck W.R."/>
            <person name="Johnson J."/>
            <person name="Jones C.D."/>
            <person name="Jordan W.C."/>
            <person name="Karpen G.H."/>
            <person name="Kataoka E."/>
            <person name="Keightley P.D."/>
            <person name="Kheradpour P."/>
            <person name="Kirkness E.F."/>
            <person name="Koerich L.B."/>
            <person name="Kristiansen K."/>
            <person name="Kudrna D."/>
            <person name="Kulathinal R.J."/>
            <person name="Kumar S."/>
            <person name="Kwok R."/>
            <person name="Lander E."/>
            <person name="Langley C.H."/>
            <person name="Lapoint R."/>
            <person name="Lazzaro B.P."/>
            <person name="Lee S.J."/>
            <person name="Levesque L."/>
            <person name="Li R."/>
            <person name="Lin C.F."/>
            <person name="Lin M.F."/>
            <person name="Lindblad-Toh K."/>
            <person name="Llopart A."/>
            <person name="Long M."/>
            <person name="Low L."/>
            <person name="Lozovsky E."/>
            <person name="Lu J."/>
            <person name="Luo M."/>
            <person name="Machado C.A."/>
            <person name="Makalowski W."/>
            <person name="Marzo M."/>
            <person name="Matsuda M."/>
            <person name="Matzkin L."/>
            <person name="McAllister B."/>
            <person name="McBride C.S."/>
            <person name="McKernan B."/>
            <person name="McKernan K."/>
            <person name="Mendez-Lago M."/>
            <person name="Minx P."/>
            <person name="Mollenhauer M.U."/>
            <person name="Montooth K."/>
            <person name="Mount S.M."/>
            <person name="Mu X."/>
            <person name="Myers E."/>
            <person name="Negre B."/>
            <person name="Newfeld S."/>
            <person name="Nielsen R."/>
            <person name="Noor M.A."/>
            <person name="O'Grady P."/>
            <person name="Pachter L."/>
            <person name="Papaceit M."/>
            <person name="Parisi M.J."/>
            <person name="Parisi M."/>
            <person name="Parts L."/>
            <person name="Pedersen J.S."/>
            <person name="Pesole G."/>
            <person name="Phillippy A.M."/>
            <person name="Ponting C.P."/>
            <person name="Pop M."/>
            <person name="Porcelli D."/>
            <person name="Powell J.R."/>
            <person name="Prohaska S."/>
            <person name="Pruitt K."/>
            <person name="Puig M."/>
            <person name="Quesneville H."/>
            <person name="Ram K.R."/>
            <person name="Rand D."/>
            <person name="Rasmussen M.D."/>
            <person name="Reed L.K."/>
            <person name="Reenan R."/>
            <person name="Reily A."/>
            <person name="Remington K.A."/>
            <person name="Rieger T.T."/>
            <person name="Ritchie M.G."/>
            <person name="Robin C."/>
            <person name="Rogers Y.H."/>
            <person name="Rohde C."/>
            <person name="Rozas J."/>
            <person name="Rubenfield M.J."/>
            <person name="Ruiz A."/>
            <person name="Russo S."/>
            <person name="Salzberg S.L."/>
            <person name="Sanchez-Gracia A."/>
            <person name="Saranga D.J."/>
            <person name="Sato H."/>
            <person name="Schaeffer S.W."/>
            <person name="Schatz M.C."/>
            <person name="Schlenke T."/>
            <person name="Schwartz R."/>
            <person name="Segarra C."/>
            <person name="Singh R.S."/>
            <person name="Sirot L."/>
            <person name="Sirota M."/>
            <person name="Sisneros N.B."/>
            <person name="Smith C.D."/>
            <person name="Smith T.F."/>
            <person name="Spieth J."/>
            <person name="Stage D.E."/>
            <person name="Stark A."/>
            <person name="Stephan W."/>
            <person name="Strausberg R.L."/>
            <person name="Strempel S."/>
            <person name="Sturgill D."/>
            <person name="Sutton G."/>
            <person name="Sutton G.G."/>
            <person name="Tao W."/>
            <person name="Teichmann S."/>
            <person name="Tobari Y.N."/>
            <person name="Tomimura Y."/>
            <person name="Tsolas J.M."/>
            <person name="Valente V.L."/>
            <person name="Venter E."/>
            <person name="Venter J.C."/>
            <person name="Vicario S."/>
            <person name="Vieira F.G."/>
            <person name="Vilella A.J."/>
            <person name="Villasante A."/>
            <person name="Walenz B."/>
            <person name="Wang J."/>
            <person name="Wasserman M."/>
            <person name="Watts T."/>
            <person name="Wilson D."/>
            <person name="Wilson R.K."/>
            <person name="Wing R.A."/>
            <person name="Wolfner M.F."/>
            <person name="Wong A."/>
            <person name="Wong G.K."/>
            <person name="Wu C.I."/>
            <person name="Wu G."/>
            <person name="Yamamoto D."/>
            <person name="Yang H.P."/>
            <person name="Yang S.P."/>
            <person name="Yorke J.A."/>
            <person name="Yoshida K."/>
            <person name="Zdobnov E."/>
            <person name="Zhang P."/>
            <person name="Zhang Y."/>
            <person name="Zimin A.V."/>
            <person name="Baldwin J."/>
            <person name="Abdouelleil A."/>
            <person name="Abdulkadir J."/>
            <person name="Abebe A."/>
            <person name="Abera B."/>
            <person name="Abreu J."/>
            <person name="Acer S.C."/>
            <person name="Aftuck L."/>
            <person name="Alexander A."/>
            <person name="An P."/>
            <person name="Anderson E."/>
            <person name="Anderson S."/>
            <person name="Arachi H."/>
            <person name="Azer M."/>
            <person name="Bachantsang P."/>
            <person name="Barry A."/>
            <person name="Bayul T."/>
            <person name="Berlin A."/>
            <person name="Bessette D."/>
            <person name="Bloom T."/>
            <person name="Blye J."/>
            <person name="Boguslavskiy L."/>
            <person name="Bonnet C."/>
            <person name="Boukhgalter B."/>
            <person name="Bourzgui I."/>
            <person name="Brown A."/>
            <person name="Cahill P."/>
            <person name="Channer S."/>
            <person name="Cheshatsang Y."/>
            <person name="Chuda L."/>
            <person name="Citroen M."/>
            <person name="Collymore A."/>
            <person name="Cooke P."/>
            <person name="Costello M."/>
            <person name="D'Aco K."/>
            <person name="Daza R."/>
            <person name="De Haan G."/>
            <person name="DeGray S."/>
            <person name="DeMaso C."/>
            <person name="Dhargay N."/>
            <person name="Dooley K."/>
            <person name="Dooley E."/>
            <person name="Doricent M."/>
            <person name="Dorje P."/>
            <person name="Dorjee K."/>
            <person name="Dupes A."/>
            <person name="Elong R."/>
            <person name="Falk J."/>
            <person name="Farina A."/>
            <person name="Faro S."/>
            <person name="Ferguson D."/>
            <person name="Fisher S."/>
            <person name="Foley C.D."/>
            <person name="Franke A."/>
            <person name="Friedrich D."/>
            <person name="Gadbois L."/>
            <person name="Gearin G."/>
            <person name="Gearin C.R."/>
            <person name="Giannoukos G."/>
            <person name="Goode T."/>
            <person name="Graham J."/>
            <person name="Grandbois E."/>
            <person name="Grewal S."/>
            <person name="Gyaltsen K."/>
            <person name="Hafez N."/>
            <person name="Hagos B."/>
            <person name="Hall J."/>
            <person name="Henson C."/>
            <person name="Hollinger A."/>
            <person name="Honan T."/>
            <person name="Huard M.D."/>
            <person name="Hughes L."/>
            <person name="Hurhula B."/>
            <person name="Husby M.E."/>
            <person name="Kamat A."/>
            <person name="Kanga B."/>
            <person name="Kashin S."/>
            <person name="Khazanovich D."/>
            <person name="Kisner P."/>
            <person name="Lance K."/>
            <person name="Lara M."/>
            <person name="Lee W."/>
            <person name="Lennon N."/>
            <person name="Letendre F."/>
            <person name="LeVine R."/>
            <person name="Lipovsky A."/>
            <person name="Liu X."/>
            <person name="Liu J."/>
            <person name="Liu S."/>
            <person name="Lokyitsang T."/>
            <person name="Lokyitsang Y."/>
            <person name="Lubonja R."/>
            <person name="Lui A."/>
            <person name="MacDonald P."/>
            <person name="Magnisalis V."/>
            <person name="Maru K."/>
            <person name="Matthews C."/>
            <person name="McCusker W."/>
            <person name="McDonough S."/>
            <person name="Mehta T."/>
            <person name="Meldrim J."/>
            <person name="Meneus L."/>
            <person name="Mihai O."/>
            <person name="Mihalev A."/>
            <person name="Mihova T."/>
            <person name="Mittelman R."/>
            <person name="Mlenga V."/>
            <person name="Montmayeur A."/>
            <person name="Mulrain L."/>
            <person name="Navidi A."/>
            <person name="Naylor J."/>
            <person name="Negash T."/>
            <person name="Nguyen T."/>
            <person name="Nguyen N."/>
            <person name="Nicol R."/>
            <person name="Norbu C."/>
            <person name="Norbu N."/>
            <person name="Novod N."/>
            <person name="O'Neill B."/>
            <person name="Osman S."/>
            <person name="Markiewicz E."/>
            <person name="Oyono O.L."/>
            <person name="Patti C."/>
            <person name="Phunkhang P."/>
            <person name="Pierre F."/>
            <person name="Priest M."/>
            <person name="Raghuraman S."/>
            <person name="Rege F."/>
            <person name="Reyes R."/>
            <person name="Rise C."/>
            <person name="Rogov P."/>
            <person name="Ross K."/>
            <person name="Ryan E."/>
            <person name="Settipalli S."/>
            <person name="Shea T."/>
            <person name="Sherpa N."/>
            <person name="Shi L."/>
            <person name="Shih D."/>
            <person name="Sparrow T."/>
            <person name="Spaulding J."/>
            <person name="Stalker J."/>
            <person name="Stange-Thomann N."/>
            <person name="Stavropoulos S."/>
            <person name="Stone C."/>
            <person name="Strader C."/>
            <person name="Tesfaye S."/>
            <person name="Thomson T."/>
            <person name="Thoulutsang Y."/>
            <person name="Thoulutsang D."/>
            <person name="Topham K."/>
            <person name="Topping I."/>
            <person name="Tsamla T."/>
            <person name="Vassiliev H."/>
            <person name="Vo A."/>
            <person name="Wangchuk T."/>
            <person name="Wangdi T."/>
            <person name="Weiand M."/>
            <person name="Wilkinson J."/>
            <person name="Wilson A."/>
            <person name="Yadav S."/>
            <person name="Young G."/>
            <person name="Yu Q."/>
            <person name="Zembek L."/>
            <person name="Zhong D."/>
            <person name="Zimmer A."/>
            <person name="Zwirko Z."/>
            <person name="Jaffe D.B."/>
            <person name="Alvarez P."/>
            <person name="Brockman W."/>
            <person name="Butler J."/>
            <person name="Chin C."/>
            <person name="Gnerre S."/>
            <person name="Grabherr M."/>
            <person name="Kleber M."/>
            <person name="Mauceli E."/>
            <person name="MacCallum I."/>
        </authorList>
    </citation>
    <scope>NUCLEOTIDE SEQUENCE [LARGE SCALE GENOMIC DNA]</scope>
    <source>
        <strain evidence="3">MSH-3 / Tucson 14011-0111.49</strain>
    </source>
</reference>